<dbReference type="EMBL" id="CM047941">
    <property type="protein sequence ID" value="KAI9902896.1"/>
    <property type="molecule type" value="Genomic_DNA"/>
</dbReference>
<organism evidence="1 2">
    <name type="scientific">Trichothecium roseum</name>
    <dbReference type="NCBI Taxonomy" id="47278"/>
    <lineage>
        <taxon>Eukaryota</taxon>
        <taxon>Fungi</taxon>
        <taxon>Dikarya</taxon>
        <taxon>Ascomycota</taxon>
        <taxon>Pezizomycotina</taxon>
        <taxon>Sordariomycetes</taxon>
        <taxon>Hypocreomycetidae</taxon>
        <taxon>Hypocreales</taxon>
        <taxon>Hypocreales incertae sedis</taxon>
        <taxon>Trichothecium</taxon>
    </lineage>
</organism>
<dbReference type="Proteomes" id="UP001163324">
    <property type="component" value="Chromosome 2"/>
</dbReference>
<accession>A0ACC0V919</accession>
<name>A0ACC0V919_9HYPO</name>
<proteinExistence type="predicted"/>
<keyword evidence="2" id="KW-1185">Reference proteome</keyword>
<evidence type="ECO:0000313" key="1">
    <source>
        <dbReference type="EMBL" id="KAI9902896.1"/>
    </source>
</evidence>
<sequence>MAYNDDAVLARLSALNESHDSIATAAQWIMFHRRHADRTVQLWVQRLRDSSASKRLHLVYLANEVAQQSRIRHKEDFIVAFSPVIAEASAIAYKGAQADVQAKIRRVIDVWKERNIFEGPIQSAIDARLDELDKSRGSAKPGFGGSPFGSSSSSIPPEFTPLISAHQSASKLSIPLKATISAANKEYEKQTDSSTPVPSAPVYAARLNGLIKTLANAESAVAECVKAREGLVTGLEKLLEAQRATLDEDKQSLADIQTRKIEIEDKKQQVEVAIMQALGPSENGSGVEGTSGATAEPDRPEMEALTPPPISDSHVEAITPPAADDGPEPAVEAPSGIEMLSNLASSYQSLPIATNGANKRRRVEDNEQFPNLGADDGIDADVAAMLKDGST</sequence>
<evidence type="ECO:0000313" key="2">
    <source>
        <dbReference type="Proteomes" id="UP001163324"/>
    </source>
</evidence>
<reference evidence="1" key="1">
    <citation type="submission" date="2022-10" db="EMBL/GenBank/DDBJ databases">
        <title>Complete Genome of Trichothecium roseum strain YXFP-22015, a Plant Pathogen Isolated from Citrus.</title>
        <authorList>
            <person name="Wang Y."/>
            <person name="Zhu L."/>
        </authorList>
    </citation>
    <scope>NUCLEOTIDE SEQUENCE</scope>
    <source>
        <strain evidence="1">YXFP-22015</strain>
    </source>
</reference>
<protein>
    <submittedName>
        <fullName evidence="1">Uncharacterized protein</fullName>
    </submittedName>
</protein>
<comment type="caution">
    <text evidence="1">The sequence shown here is derived from an EMBL/GenBank/DDBJ whole genome shotgun (WGS) entry which is preliminary data.</text>
</comment>
<gene>
    <name evidence="1" type="ORF">N3K66_002248</name>
</gene>